<feature type="transmembrane region" description="Helical" evidence="1">
    <location>
        <begin position="381"/>
        <end position="402"/>
    </location>
</feature>
<feature type="transmembrane region" description="Helical" evidence="1">
    <location>
        <begin position="355"/>
        <end position="374"/>
    </location>
</feature>
<organism evidence="2 3">
    <name type="scientific">Ruegeria haliotis</name>
    <dbReference type="NCBI Taxonomy" id="2747601"/>
    <lineage>
        <taxon>Bacteria</taxon>
        <taxon>Pseudomonadati</taxon>
        <taxon>Pseudomonadota</taxon>
        <taxon>Alphaproteobacteria</taxon>
        <taxon>Rhodobacterales</taxon>
        <taxon>Roseobacteraceae</taxon>
        <taxon>Ruegeria</taxon>
    </lineage>
</organism>
<feature type="transmembrane region" description="Helical" evidence="1">
    <location>
        <begin position="295"/>
        <end position="316"/>
    </location>
</feature>
<keyword evidence="1" id="KW-0812">Transmembrane</keyword>
<dbReference type="EMBL" id="JABXWT010000004">
    <property type="protein sequence ID" value="NVO56380.1"/>
    <property type="molecule type" value="Genomic_DNA"/>
</dbReference>
<gene>
    <name evidence="2" type="ORF">HW561_11320</name>
</gene>
<keyword evidence="3" id="KW-1185">Reference proteome</keyword>
<protein>
    <recommendedName>
        <fullName evidence="4">Dolichyl-phosphate-mannose-protein mannosyltransferase</fullName>
    </recommendedName>
</protein>
<proteinExistence type="predicted"/>
<sequence length="547" mass="59137">MTQSADPVLNVDRSIDASPQSSRWYASSILSRVLVAGFIVVLFAALYGRIMGYGLRRDELMFVPPAELLGYWSLYSDFFYNHVPNSAWFYRGVYLIFGGEGLLASARFGQFCAWLLLASGIGWATWRISGSGLLAMFFVVALVVNETLQTQAGMAASNNLLPMPFVAWGLGLFIVETLRDRPRVLWLLVSGLCLSIAAGLKVSAAVVIPPIAIATFLLPWHMPFSERLRSVVVPLLIGGLIGAIPLFWYLGADPSGFLAHVLKFHTGPHIAFWQANAASEPSLAMGLGGKIQLAYATWFGGAALIGLMVLFYLAVLGGTRSRQDRSGLGQILLVLVVLGATALFSFVPTPGFSQYYIQPLVAVPLLAALIYRLVPQEKRAQVAPLCVAGFALLFLLGAPRLAPGLLNLAKPDNFTSARLAKGGASLREVVAESERPDGPVATLMPLYPLEAHLPVYAELSTGPFAYRIAPYTDPDLAQHYVMANEDQLLALFDSNPPSAFLLGYDSALEAPLLRYAETNGYAAVQKEGLDNRYGQGVIYSKRAGAVE</sequence>
<feature type="transmembrane region" description="Helical" evidence="1">
    <location>
        <begin position="124"/>
        <end position="144"/>
    </location>
</feature>
<evidence type="ECO:0000256" key="1">
    <source>
        <dbReference type="SAM" id="Phobius"/>
    </source>
</evidence>
<feature type="transmembrane region" description="Helical" evidence="1">
    <location>
        <begin position="156"/>
        <end position="175"/>
    </location>
</feature>
<keyword evidence="1" id="KW-1133">Transmembrane helix</keyword>
<name>A0ABX2PQI2_9RHOB</name>
<dbReference type="Proteomes" id="UP000630805">
    <property type="component" value="Unassembled WGS sequence"/>
</dbReference>
<dbReference type="RefSeq" id="WP_176864777.1">
    <property type="nucleotide sequence ID" value="NZ_JABXWT010000004.1"/>
</dbReference>
<keyword evidence="1" id="KW-0472">Membrane</keyword>
<evidence type="ECO:0000313" key="3">
    <source>
        <dbReference type="Proteomes" id="UP000630805"/>
    </source>
</evidence>
<feature type="transmembrane region" description="Helical" evidence="1">
    <location>
        <begin position="92"/>
        <end position="117"/>
    </location>
</feature>
<comment type="caution">
    <text evidence="2">The sequence shown here is derived from an EMBL/GenBank/DDBJ whole genome shotgun (WGS) entry which is preliminary data.</text>
</comment>
<feature type="transmembrane region" description="Helical" evidence="1">
    <location>
        <begin position="29"/>
        <end position="48"/>
    </location>
</feature>
<evidence type="ECO:0008006" key="4">
    <source>
        <dbReference type="Google" id="ProtNLM"/>
    </source>
</evidence>
<accession>A0ABX2PQI2</accession>
<evidence type="ECO:0000313" key="2">
    <source>
        <dbReference type="EMBL" id="NVO56380.1"/>
    </source>
</evidence>
<feature type="transmembrane region" description="Helical" evidence="1">
    <location>
        <begin position="328"/>
        <end position="349"/>
    </location>
</feature>
<feature type="transmembrane region" description="Helical" evidence="1">
    <location>
        <begin position="231"/>
        <end position="250"/>
    </location>
</feature>
<feature type="transmembrane region" description="Helical" evidence="1">
    <location>
        <begin position="184"/>
        <end position="200"/>
    </location>
</feature>
<reference evidence="2 3" key="1">
    <citation type="submission" date="2020-06" db="EMBL/GenBank/DDBJ databases">
        <authorList>
            <person name="Cao W.R."/>
        </authorList>
    </citation>
    <scope>NUCLEOTIDE SEQUENCE [LARGE SCALE GENOMIC DNA]</scope>
    <source>
        <strain evidence="2 3">B1Z28</strain>
    </source>
</reference>